<dbReference type="EMBL" id="JAVRRA010011640">
    <property type="protein sequence ID" value="KAK5239996.1"/>
    <property type="molecule type" value="Genomic_DNA"/>
</dbReference>
<accession>A0ABR0LSG0</accession>
<feature type="region of interest" description="Disordered" evidence="1">
    <location>
        <begin position="1"/>
        <end position="25"/>
    </location>
</feature>
<feature type="compositionally biased region" description="Basic and acidic residues" evidence="1">
    <location>
        <begin position="1"/>
        <end position="17"/>
    </location>
</feature>
<comment type="caution">
    <text evidence="2">The sequence shown here is derived from an EMBL/GenBank/DDBJ whole genome shotgun (WGS) entry which is preliminary data.</text>
</comment>
<dbReference type="Proteomes" id="UP001357485">
    <property type="component" value="Unassembled WGS sequence"/>
</dbReference>
<dbReference type="InterPro" id="IPR016167">
    <property type="entry name" value="FAD-bd_PCMH_sub1"/>
</dbReference>
<feature type="non-terminal residue" evidence="2">
    <location>
        <position position="57"/>
    </location>
</feature>
<reference evidence="2 3" key="1">
    <citation type="submission" date="2023-08" db="EMBL/GenBank/DDBJ databases">
        <title>Black Yeasts Isolated from many extreme environments.</title>
        <authorList>
            <person name="Coleine C."/>
            <person name="Stajich J.E."/>
            <person name="Selbmann L."/>
        </authorList>
    </citation>
    <scope>NUCLEOTIDE SEQUENCE [LARGE SCALE GENOMIC DNA]</scope>
    <source>
        <strain evidence="2 3">CCFEE 536</strain>
    </source>
</reference>
<evidence type="ECO:0000256" key="1">
    <source>
        <dbReference type="SAM" id="MobiDB-lite"/>
    </source>
</evidence>
<evidence type="ECO:0000313" key="2">
    <source>
        <dbReference type="EMBL" id="KAK5239996.1"/>
    </source>
</evidence>
<sequence>MAPAADKDLTNDARSSEPMKLPPGTSLETFTTFIDRAGQLCGAENVSIISKSDKLID</sequence>
<keyword evidence="3" id="KW-1185">Reference proteome</keyword>
<proteinExistence type="predicted"/>
<protein>
    <submittedName>
        <fullName evidence="2">Uncharacterized protein</fullName>
    </submittedName>
</protein>
<dbReference type="Gene3D" id="3.30.43.10">
    <property type="entry name" value="Uridine Diphospho-n-acetylenolpyruvylglucosamine Reductase, domain 2"/>
    <property type="match status" value="1"/>
</dbReference>
<organism evidence="2 3">
    <name type="scientific">Cryomyces antarcticus</name>
    <dbReference type="NCBI Taxonomy" id="329879"/>
    <lineage>
        <taxon>Eukaryota</taxon>
        <taxon>Fungi</taxon>
        <taxon>Dikarya</taxon>
        <taxon>Ascomycota</taxon>
        <taxon>Pezizomycotina</taxon>
        <taxon>Dothideomycetes</taxon>
        <taxon>Dothideomycetes incertae sedis</taxon>
        <taxon>Cryomyces</taxon>
    </lineage>
</organism>
<name>A0ABR0LSG0_9PEZI</name>
<evidence type="ECO:0000313" key="3">
    <source>
        <dbReference type="Proteomes" id="UP001357485"/>
    </source>
</evidence>
<gene>
    <name evidence="2" type="ORF">LTR16_011250</name>
</gene>